<dbReference type="AlphaFoldDB" id="A0A1A9Z857"/>
<reference evidence="2" key="1">
    <citation type="submission" date="2014-03" db="EMBL/GenBank/DDBJ databases">
        <authorList>
            <person name="Aksoy S."/>
            <person name="Warren W."/>
            <person name="Wilson R.K."/>
        </authorList>
    </citation>
    <scope>NUCLEOTIDE SEQUENCE [LARGE SCALE GENOMIC DNA]</scope>
    <source>
        <strain evidence="2">IAEA</strain>
    </source>
</reference>
<dbReference type="VEuPathDB" id="VectorBase:GPAI006693"/>
<accession>A0A1A9Z857</accession>
<sequence>MKFKIALNAITQASVHSFHCIPVRRAAVTSPPAQSSLQDCLSEMIERRPCRELDELVLNAVVLGKGRFYVDESTEGLLRTFVVSHQSSLIEYNEMCKDGSCLTKIPLVGEFDLQKLPKGIRPYDFYLTKAIASLKTPAPPIIQTVSMLFFNTLLFSKNFIAASRFGCNKTSSGEAMKDFPNKEIVYAMTNHTALGQKKSSNFEDKGSSLSDFNKAILGLFVPVRQGFSSPLVTVGCLTYSSGSLSIAGKPVWLNFII</sequence>
<proteinExistence type="predicted"/>
<organism evidence="1 2">
    <name type="scientific">Glossina pallidipes</name>
    <name type="common">Tsetse fly</name>
    <dbReference type="NCBI Taxonomy" id="7398"/>
    <lineage>
        <taxon>Eukaryota</taxon>
        <taxon>Metazoa</taxon>
        <taxon>Ecdysozoa</taxon>
        <taxon>Arthropoda</taxon>
        <taxon>Hexapoda</taxon>
        <taxon>Insecta</taxon>
        <taxon>Pterygota</taxon>
        <taxon>Neoptera</taxon>
        <taxon>Endopterygota</taxon>
        <taxon>Diptera</taxon>
        <taxon>Brachycera</taxon>
        <taxon>Muscomorpha</taxon>
        <taxon>Hippoboscoidea</taxon>
        <taxon>Glossinidae</taxon>
        <taxon>Glossina</taxon>
    </lineage>
</organism>
<dbReference type="EnsemblMetazoa" id="GPAI006693-RA">
    <property type="protein sequence ID" value="GPAI006693-PA"/>
    <property type="gene ID" value="GPAI006693"/>
</dbReference>
<keyword evidence="2" id="KW-1185">Reference proteome</keyword>
<protein>
    <submittedName>
        <fullName evidence="1">Uncharacterized protein</fullName>
    </submittedName>
</protein>
<dbReference type="Proteomes" id="UP000092445">
    <property type="component" value="Unassembled WGS sequence"/>
</dbReference>
<evidence type="ECO:0000313" key="1">
    <source>
        <dbReference type="EnsemblMetazoa" id="GPAI006693-PA"/>
    </source>
</evidence>
<name>A0A1A9Z857_GLOPL</name>
<reference evidence="1" key="2">
    <citation type="submission" date="2020-05" db="UniProtKB">
        <authorList>
            <consortium name="EnsemblMetazoa"/>
        </authorList>
    </citation>
    <scope>IDENTIFICATION</scope>
    <source>
        <strain evidence="1">IAEA</strain>
    </source>
</reference>
<evidence type="ECO:0000313" key="2">
    <source>
        <dbReference type="Proteomes" id="UP000092445"/>
    </source>
</evidence>